<dbReference type="AlphaFoldDB" id="A0A1G5HEG5"/>
<keyword evidence="2" id="KW-1185">Reference proteome</keyword>
<evidence type="ECO:0000313" key="1">
    <source>
        <dbReference type="EMBL" id="SCY62081.1"/>
    </source>
</evidence>
<dbReference type="Proteomes" id="UP000198870">
    <property type="component" value="Unassembled WGS sequence"/>
</dbReference>
<organism evidence="1 2">
    <name type="scientific">Desulfoluna spongiiphila</name>
    <dbReference type="NCBI Taxonomy" id="419481"/>
    <lineage>
        <taxon>Bacteria</taxon>
        <taxon>Pseudomonadati</taxon>
        <taxon>Thermodesulfobacteriota</taxon>
        <taxon>Desulfobacteria</taxon>
        <taxon>Desulfobacterales</taxon>
        <taxon>Desulfolunaceae</taxon>
        <taxon>Desulfoluna</taxon>
    </lineage>
</organism>
<dbReference type="EMBL" id="FMUX01000013">
    <property type="protein sequence ID" value="SCY62081.1"/>
    <property type="molecule type" value="Genomic_DNA"/>
</dbReference>
<sequence length="234" mass="27748">MYNNYLFNKDLELNNKSKQNLVLSAALFEESFDKTRNELEQQNIKWRDFPDIYSRDESFDMRMSAVEKGIKERINLLPLTKKFIKLSFPDFIYKKTPDGTYVFFKQVNEFIKLGIGFERVHHLGLGKAFTLCLNIEHTDEPLLGHIWSDNFFRLYGEKENWPPCYTYSVKDDLNSIFKSVNKILDKTLPIFENNLKMSFENYPKMASSYADLNQYEIELCNRVLYITKARTMES</sequence>
<evidence type="ECO:0000313" key="2">
    <source>
        <dbReference type="Proteomes" id="UP000198870"/>
    </source>
</evidence>
<proteinExistence type="predicted"/>
<dbReference type="RefSeq" id="WP_092212370.1">
    <property type="nucleotide sequence ID" value="NZ_FMUX01000013.1"/>
</dbReference>
<gene>
    <name evidence="1" type="ORF">SAMN05216233_113137</name>
</gene>
<protein>
    <submittedName>
        <fullName evidence="1">Uncharacterized protein</fullName>
    </submittedName>
</protein>
<accession>A0A1G5HEG5</accession>
<name>A0A1G5HEG5_9BACT</name>
<reference evidence="1 2" key="1">
    <citation type="submission" date="2016-10" db="EMBL/GenBank/DDBJ databases">
        <authorList>
            <person name="de Groot N.N."/>
        </authorList>
    </citation>
    <scope>NUCLEOTIDE SEQUENCE [LARGE SCALE GENOMIC DNA]</scope>
    <source>
        <strain evidence="1 2">AA1</strain>
    </source>
</reference>